<feature type="repeat" description="CXXCXGXG motif" evidence="6">
    <location>
        <begin position="181"/>
        <end position="188"/>
    </location>
</feature>
<sequence length="379" mass="40708">MAMARDYYEVLGVPRTASLADIKKAYRKLARKYHPDLNPGDKAAEARFKEIQEAYSVLSDPKKRAQYDQFGFVGDFGRGPGAGPGGGPGQGPFGGGFEGFDFSEYGSSSFRDLFENLFGGMGVEQQRRGGPQRGEDLNYSMTIGFADAINGVQTKIKLTRLVPCPVCGGSGFSSLGGERVCPDCGGRGRSFVQKGFMKFSSTCPTCLGTGRVSGQVCSNCRGEGRVQGSETITVRIPKGVDSGSKVRVPGKGNAGINGGPPGDLYINLDVTPHPFFKREGSNIYIKVPITVPEATLGAKIEVPTIYGEKKSIRIPPGTRSGQKFRLKGEGAPVCGRTSRGDMFVEVSIVPPSSVDQRVRELMRELEKFYEGDPRKNLGS</sequence>
<dbReference type="PROSITE" id="PS51188">
    <property type="entry name" value="ZF_CR"/>
    <property type="match status" value="1"/>
</dbReference>
<evidence type="ECO:0000256" key="4">
    <source>
        <dbReference type="ARBA" id="ARBA00022833"/>
    </source>
</evidence>
<keyword evidence="6" id="KW-0963">Cytoplasm</keyword>
<feature type="repeat" description="CXXCXGXG motif" evidence="6">
    <location>
        <begin position="164"/>
        <end position="171"/>
    </location>
</feature>
<dbReference type="NCBIfam" id="NF008035">
    <property type="entry name" value="PRK10767.1"/>
    <property type="match status" value="1"/>
</dbReference>
<dbReference type="InterPro" id="IPR002939">
    <property type="entry name" value="DnaJ_C"/>
</dbReference>
<comment type="cofactor">
    <cofactor evidence="6">
        <name>Zn(2+)</name>
        <dbReference type="ChEBI" id="CHEBI:29105"/>
    </cofactor>
    <text evidence="6">Binds 2 Zn(2+) ions per monomer.</text>
</comment>
<evidence type="ECO:0000256" key="3">
    <source>
        <dbReference type="ARBA" id="ARBA00022771"/>
    </source>
</evidence>
<keyword evidence="6" id="KW-0235">DNA replication</keyword>
<comment type="function">
    <text evidence="6">Participates actively in the response to hyperosmotic and heat shock by preventing the aggregation of stress-denatured proteins and by disaggregating proteins, also in an autonomous, DnaK-independent fashion. Unfolded proteins bind initially to DnaJ; upon interaction with the DnaJ-bound protein, DnaK hydrolyzes its bound ATP, resulting in the formation of a stable complex. GrpE releases ADP from DnaK; ATP binding to DnaK triggers the release of the substrate protein, thus completing the reaction cycle. Several rounds of ATP-dependent interactions between DnaJ, DnaK and GrpE are required for fully efficient folding. Also involved, together with DnaK and GrpE, in the DNA replication of plasmids through activation of initiation proteins.</text>
</comment>
<feature type="binding site" evidence="6">
    <location>
        <position position="181"/>
    </location>
    <ligand>
        <name>Zn(2+)</name>
        <dbReference type="ChEBI" id="CHEBI:29105"/>
        <label>2</label>
    </ligand>
</feature>
<dbReference type="PANTHER" id="PTHR43096:SF52">
    <property type="entry name" value="DNAJ HOMOLOG 1, MITOCHONDRIAL-RELATED"/>
    <property type="match status" value="1"/>
</dbReference>
<evidence type="ECO:0000256" key="7">
    <source>
        <dbReference type="PROSITE-ProRule" id="PRU00546"/>
    </source>
</evidence>
<keyword evidence="2 6" id="KW-0677">Repeat</keyword>
<dbReference type="HAMAP" id="MF_01152">
    <property type="entry name" value="DnaJ"/>
    <property type="match status" value="1"/>
</dbReference>
<feature type="domain" description="J" evidence="8">
    <location>
        <begin position="6"/>
        <end position="71"/>
    </location>
</feature>
<evidence type="ECO:0000259" key="8">
    <source>
        <dbReference type="PROSITE" id="PS50076"/>
    </source>
</evidence>
<accession>A0A3E2BJV4</accession>
<dbReference type="GO" id="GO:0009408">
    <property type="term" value="P:response to heat"/>
    <property type="evidence" value="ECO:0007669"/>
    <property type="project" value="InterPro"/>
</dbReference>
<evidence type="ECO:0000259" key="9">
    <source>
        <dbReference type="PROSITE" id="PS51188"/>
    </source>
</evidence>
<dbReference type="PANTHER" id="PTHR43096">
    <property type="entry name" value="DNAJ HOMOLOG 1, MITOCHONDRIAL-RELATED"/>
    <property type="match status" value="1"/>
</dbReference>
<feature type="binding site" evidence="6">
    <location>
        <position position="217"/>
    </location>
    <ligand>
        <name>Zn(2+)</name>
        <dbReference type="ChEBI" id="CHEBI:29105"/>
        <label>1</label>
    </ligand>
</feature>
<feature type="binding site" evidence="6">
    <location>
        <position position="220"/>
    </location>
    <ligand>
        <name>Zn(2+)</name>
        <dbReference type="ChEBI" id="CHEBI:29105"/>
        <label>1</label>
    </ligand>
</feature>
<dbReference type="GO" id="GO:0005737">
    <property type="term" value="C:cytoplasm"/>
    <property type="evidence" value="ECO:0007669"/>
    <property type="project" value="UniProtKB-SubCell"/>
</dbReference>
<feature type="repeat" description="CXXCXGXG motif" evidence="6">
    <location>
        <begin position="203"/>
        <end position="210"/>
    </location>
</feature>
<dbReference type="Gene3D" id="2.10.230.10">
    <property type="entry name" value="Heat shock protein DnaJ, cysteine-rich domain"/>
    <property type="match status" value="1"/>
</dbReference>
<dbReference type="SUPFAM" id="SSF46565">
    <property type="entry name" value="Chaperone J-domain"/>
    <property type="match status" value="1"/>
</dbReference>
<comment type="subunit">
    <text evidence="6">Homodimer.</text>
</comment>
<keyword evidence="4 6" id="KW-0862">Zinc</keyword>
<dbReference type="InterPro" id="IPR018253">
    <property type="entry name" value="DnaJ_domain_CS"/>
</dbReference>
<comment type="subcellular location">
    <subcellularLocation>
        <location evidence="6">Cytoplasm</location>
    </subcellularLocation>
</comment>
<dbReference type="SUPFAM" id="SSF57938">
    <property type="entry name" value="DnaJ/Hsp40 cysteine-rich domain"/>
    <property type="match status" value="1"/>
</dbReference>
<dbReference type="Gene3D" id="2.60.260.20">
    <property type="entry name" value="Urease metallochaperone UreE, N-terminal domain"/>
    <property type="match status" value="2"/>
</dbReference>
<feature type="binding site" evidence="6">
    <location>
        <position position="164"/>
    </location>
    <ligand>
        <name>Zn(2+)</name>
        <dbReference type="ChEBI" id="CHEBI:29105"/>
        <label>1</label>
    </ligand>
</feature>
<feature type="zinc finger region" description="CR-type" evidence="7">
    <location>
        <begin position="151"/>
        <end position="229"/>
    </location>
</feature>
<gene>
    <name evidence="6" type="primary">dnaJ</name>
    <name evidence="10" type="ORF">OP8BY_1139</name>
</gene>
<dbReference type="NCBIfam" id="TIGR02349">
    <property type="entry name" value="DnaJ_bact"/>
    <property type="match status" value="1"/>
</dbReference>
<dbReference type="InterPro" id="IPR001623">
    <property type="entry name" value="DnaJ_domain"/>
</dbReference>
<dbReference type="FunFam" id="2.60.260.20:FF:000005">
    <property type="entry name" value="Chaperone protein dnaJ 1, mitochondrial"/>
    <property type="match status" value="1"/>
</dbReference>
<dbReference type="SMART" id="SM00271">
    <property type="entry name" value="DnaJ"/>
    <property type="match status" value="1"/>
</dbReference>
<feature type="repeat" description="CXXCXGXG motif" evidence="6">
    <location>
        <begin position="217"/>
        <end position="224"/>
    </location>
</feature>
<feature type="binding site" evidence="6">
    <location>
        <position position="167"/>
    </location>
    <ligand>
        <name>Zn(2+)</name>
        <dbReference type="ChEBI" id="CHEBI:29105"/>
        <label>1</label>
    </ligand>
</feature>
<keyword evidence="5 6" id="KW-0143">Chaperone</keyword>
<dbReference type="GO" id="GO:0008270">
    <property type="term" value="F:zinc ion binding"/>
    <property type="evidence" value="ECO:0007669"/>
    <property type="project" value="UniProtKB-UniRule"/>
</dbReference>
<dbReference type="InterPro" id="IPR008971">
    <property type="entry name" value="HSP40/DnaJ_pept-bd"/>
</dbReference>
<dbReference type="InterPro" id="IPR012724">
    <property type="entry name" value="DnaJ"/>
</dbReference>
<feature type="domain" description="CR-type" evidence="9">
    <location>
        <begin position="151"/>
        <end position="229"/>
    </location>
</feature>
<dbReference type="FunFam" id="1.10.287.110:FF:000034">
    <property type="entry name" value="Chaperone protein DnaJ"/>
    <property type="match status" value="1"/>
</dbReference>
<evidence type="ECO:0000256" key="6">
    <source>
        <dbReference type="HAMAP-Rule" id="MF_01152"/>
    </source>
</evidence>
<comment type="similarity">
    <text evidence="6">Belongs to the DnaJ family.</text>
</comment>
<evidence type="ECO:0000313" key="10">
    <source>
        <dbReference type="EMBL" id="RFT15029.1"/>
    </source>
</evidence>
<keyword evidence="1 6" id="KW-0479">Metal-binding</keyword>
<dbReference type="GO" id="GO:0031072">
    <property type="term" value="F:heat shock protein binding"/>
    <property type="evidence" value="ECO:0007669"/>
    <property type="project" value="InterPro"/>
</dbReference>
<keyword evidence="3 6" id="KW-0863">Zinc-finger</keyword>
<dbReference type="CDD" id="cd06257">
    <property type="entry name" value="DnaJ"/>
    <property type="match status" value="1"/>
</dbReference>
<dbReference type="PROSITE" id="PS00636">
    <property type="entry name" value="DNAJ_1"/>
    <property type="match status" value="1"/>
</dbReference>
<dbReference type="EMBL" id="QUAH01000014">
    <property type="protein sequence ID" value="RFT15029.1"/>
    <property type="molecule type" value="Genomic_DNA"/>
</dbReference>
<dbReference type="Proteomes" id="UP000257323">
    <property type="component" value="Unassembled WGS sequence"/>
</dbReference>
<proteinExistence type="inferred from homology"/>
<evidence type="ECO:0000256" key="5">
    <source>
        <dbReference type="ARBA" id="ARBA00023186"/>
    </source>
</evidence>
<dbReference type="InterPro" id="IPR036410">
    <property type="entry name" value="HSP_DnaJ_Cys-rich_dom_sf"/>
</dbReference>
<dbReference type="GO" id="GO:0042026">
    <property type="term" value="P:protein refolding"/>
    <property type="evidence" value="ECO:0007669"/>
    <property type="project" value="TreeGrafter"/>
</dbReference>
<protein>
    <recommendedName>
        <fullName evidence="6">Chaperone protein DnaJ</fullName>
    </recommendedName>
</protein>
<comment type="domain">
    <text evidence="6">The J domain is necessary and sufficient to stimulate DnaK ATPase activity. Zinc center 1 plays an important role in the autonomous, DnaK-independent chaperone activity of DnaJ. Zinc center 2 is essential for interaction with DnaK and for DnaJ activity.</text>
</comment>
<dbReference type="CDD" id="cd10747">
    <property type="entry name" value="DnaJ_C"/>
    <property type="match status" value="1"/>
</dbReference>
<dbReference type="Pfam" id="PF00684">
    <property type="entry name" value="DnaJ_CXXCXGXG"/>
    <property type="match status" value="1"/>
</dbReference>
<feature type="binding site" evidence="6">
    <location>
        <position position="203"/>
    </location>
    <ligand>
        <name>Zn(2+)</name>
        <dbReference type="ChEBI" id="CHEBI:29105"/>
        <label>2</label>
    </ligand>
</feature>
<reference evidence="10 11" key="1">
    <citation type="submission" date="2018-08" db="EMBL/GenBank/DDBJ databases">
        <title>Genome analysis of the thermophilic bacterium of the candidate phylum Aminicenantes from deep subsurface aquifer revealed its physiology and ecological role.</title>
        <authorList>
            <person name="Kadnikov V.V."/>
            <person name="Mardanov A.V."/>
            <person name="Beletsky A.V."/>
            <person name="Karnachuk O.V."/>
            <person name="Ravin N.V."/>
        </authorList>
    </citation>
    <scope>NUCLEOTIDE SEQUENCE [LARGE SCALE GENOMIC DNA]</scope>
    <source>
        <strain evidence="10">BY38</strain>
    </source>
</reference>
<dbReference type="GO" id="GO:0005524">
    <property type="term" value="F:ATP binding"/>
    <property type="evidence" value="ECO:0007669"/>
    <property type="project" value="InterPro"/>
</dbReference>
<dbReference type="PRINTS" id="PR00625">
    <property type="entry name" value="JDOMAIN"/>
</dbReference>
<dbReference type="InterPro" id="IPR036869">
    <property type="entry name" value="J_dom_sf"/>
</dbReference>
<feature type="binding site" evidence="6">
    <location>
        <position position="184"/>
    </location>
    <ligand>
        <name>Zn(2+)</name>
        <dbReference type="ChEBI" id="CHEBI:29105"/>
        <label>2</label>
    </ligand>
</feature>
<dbReference type="InterPro" id="IPR001305">
    <property type="entry name" value="HSP_DnaJ_Cys-rich_dom"/>
</dbReference>
<comment type="caution">
    <text evidence="10">The sequence shown here is derived from an EMBL/GenBank/DDBJ whole genome shotgun (WGS) entry which is preliminary data.</text>
</comment>
<dbReference type="PROSITE" id="PS50076">
    <property type="entry name" value="DNAJ_2"/>
    <property type="match status" value="1"/>
</dbReference>
<organism evidence="10 11">
    <name type="scientific">Candidatus Saccharicenans subterraneus</name>
    <dbReference type="NCBI Taxonomy" id="2508984"/>
    <lineage>
        <taxon>Bacteria</taxon>
        <taxon>Candidatus Aminicenantota</taxon>
        <taxon>Candidatus Aminicenantia</taxon>
        <taxon>Candidatus Aminicenantales</taxon>
        <taxon>Candidatus Saccharicenantaceae</taxon>
        <taxon>Candidatus Saccharicenans</taxon>
    </lineage>
</organism>
<keyword evidence="6" id="KW-0346">Stress response</keyword>
<dbReference type="Pfam" id="PF01556">
    <property type="entry name" value="DnaJ_C"/>
    <property type="match status" value="1"/>
</dbReference>
<name>A0A3E2BJV4_9BACT</name>
<dbReference type="GO" id="GO:0051082">
    <property type="term" value="F:unfolded protein binding"/>
    <property type="evidence" value="ECO:0007669"/>
    <property type="project" value="UniProtKB-UniRule"/>
</dbReference>
<dbReference type="Gene3D" id="1.10.287.110">
    <property type="entry name" value="DnaJ domain"/>
    <property type="match status" value="1"/>
</dbReference>
<feature type="binding site" evidence="6">
    <location>
        <position position="206"/>
    </location>
    <ligand>
        <name>Zn(2+)</name>
        <dbReference type="ChEBI" id="CHEBI:29105"/>
        <label>2</label>
    </ligand>
</feature>
<dbReference type="Pfam" id="PF00226">
    <property type="entry name" value="DnaJ"/>
    <property type="match status" value="1"/>
</dbReference>
<evidence type="ECO:0000313" key="11">
    <source>
        <dbReference type="Proteomes" id="UP000257323"/>
    </source>
</evidence>
<dbReference type="CDD" id="cd10719">
    <property type="entry name" value="DnaJ_zf"/>
    <property type="match status" value="1"/>
</dbReference>
<dbReference type="AlphaFoldDB" id="A0A3E2BJV4"/>
<evidence type="ECO:0000256" key="1">
    <source>
        <dbReference type="ARBA" id="ARBA00022723"/>
    </source>
</evidence>
<dbReference type="SUPFAM" id="SSF49493">
    <property type="entry name" value="HSP40/DnaJ peptide-binding domain"/>
    <property type="match status" value="2"/>
</dbReference>
<evidence type="ECO:0000256" key="2">
    <source>
        <dbReference type="ARBA" id="ARBA00022737"/>
    </source>
</evidence>
<dbReference type="GO" id="GO:0006260">
    <property type="term" value="P:DNA replication"/>
    <property type="evidence" value="ECO:0007669"/>
    <property type="project" value="UniProtKB-KW"/>
</dbReference>